<dbReference type="AlphaFoldDB" id="A0A2T0RNN3"/>
<gene>
    <name evidence="2" type="ORF">CLV58_14412</name>
</gene>
<organism evidence="2 3">
    <name type="scientific">Spirosoma oryzae</name>
    <dbReference type="NCBI Taxonomy" id="1469603"/>
    <lineage>
        <taxon>Bacteria</taxon>
        <taxon>Pseudomonadati</taxon>
        <taxon>Bacteroidota</taxon>
        <taxon>Cytophagia</taxon>
        <taxon>Cytophagales</taxon>
        <taxon>Cytophagaceae</taxon>
        <taxon>Spirosoma</taxon>
    </lineage>
</organism>
<proteinExistence type="predicted"/>
<dbReference type="InterPro" id="IPR018310">
    <property type="entry name" value="Put_endonuclease_Z1-dom"/>
</dbReference>
<accession>A0A2T0RNN3</accession>
<reference evidence="2 3" key="1">
    <citation type="submission" date="2018-03" db="EMBL/GenBank/DDBJ databases">
        <title>Genomic Encyclopedia of Archaeal and Bacterial Type Strains, Phase II (KMG-II): from individual species to whole genera.</title>
        <authorList>
            <person name="Goeker M."/>
        </authorList>
    </citation>
    <scope>NUCLEOTIDE SEQUENCE [LARGE SCALE GENOMIC DNA]</scope>
    <source>
        <strain evidence="2 3">DSM 28354</strain>
    </source>
</reference>
<dbReference type="OrthoDB" id="436461at2"/>
<dbReference type="Pfam" id="PF10593">
    <property type="entry name" value="Z1"/>
    <property type="match status" value="1"/>
</dbReference>
<sequence>MTHFNEVKSTVRELFYLFRKVHPDYLTAITEAVNAVLSKSMSVENILRGERLFSSIEELRQLLIKELEEEVNLIVEPGEHHALVDDKGHIDWYKEKRAANKIDLSFWNRYQKYLTHIKGWADATVNSIDTITDEIIEYLEDPTVADRLFDRRGLVVGYVQSGKTANFMGVINKAIDTKYRVIIVLAGIHNNLRSQTQMRIDEEVIGRDTSETALRRIGVTTLPNAQYYPVTTFTTQEDKGDFNKRFAKQIGGIQPNDNQPMLLIVKKNKSVLDKLGKYFQECLETLDDKYRYKDTNGKKFINNLPLLIIDDEADQASVNTRPISSGDKESDPTAINKEIRKLLNLFRQKAYLGYTATPFANIFIPHTINHSVFGLDLFPSSFILALDAPSNYFGPRRIFGLTDNSEAGLPIYRAVRDAGGKNTSLPVGHKATDTPTGLPVSMKEAIRAFLIASAIRRLRGQGQQHNTMLIHCTRYNNVQKALGTLVGEELNKLRNNVSNDDAAVLEELKSLWHRDFSSTSRRMQYPVHSWQDIVPHIKPAMIKMEASPLIINGEIGDILGYKQREATGLSVIAIGGDKLSRGLTLEGLTISYFTRSTSLYDTLMQMGRWFGYRLGFEDVCRIYTPPDLYSWYRHIATAFESLREEFIEMKRQRLTPHDFGLRVMSHPDMMITNSMKMRYAEEVKLTYRGTLTETSTFPNDDQILSANYDLTERFIRELGSANRDELDHIVWCDVNVDKVLDFMDSYQTYKGSPQANARRIAQYVRRQRDKIAPELRLWNVSLVTLNKKDRTDGIPFAGHFVRPYTRTVKEDPKNSLFIKRLVDPKDELRDFSEADRERFKSESVSNRQTRSQGIRRTHPLLSVYLTVIEDKEFGSVIDYTRNPIGFSISWPDSHTLDEIRYNINTVAQELDINEDEN</sequence>
<evidence type="ECO:0000313" key="3">
    <source>
        <dbReference type="Proteomes" id="UP000238375"/>
    </source>
</evidence>
<comment type="caution">
    <text evidence="2">The sequence shown here is derived from an EMBL/GenBank/DDBJ whole genome shotgun (WGS) entry which is preliminary data.</text>
</comment>
<evidence type="ECO:0000313" key="2">
    <source>
        <dbReference type="EMBL" id="PRY22732.1"/>
    </source>
</evidence>
<dbReference type="EMBL" id="PVTE01000044">
    <property type="protein sequence ID" value="PRY22732.1"/>
    <property type="molecule type" value="Genomic_DNA"/>
</dbReference>
<feature type="domain" description="Putative endonuclease Z1" evidence="1">
    <location>
        <begin position="441"/>
        <end position="669"/>
    </location>
</feature>
<keyword evidence="3" id="KW-1185">Reference proteome</keyword>
<evidence type="ECO:0000259" key="1">
    <source>
        <dbReference type="Pfam" id="PF10593"/>
    </source>
</evidence>
<name>A0A2T0RNN3_9BACT</name>
<dbReference type="Proteomes" id="UP000238375">
    <property type="component" value="Unassembled WGS sequence"/>
</dbReference>
<protein>
    <submittedName>
        <fullName evidence="2">Z1 domain-containing protein</fullName>
    </submittedName>
</protein>
<dbReference type="RefSeq" id="WP_106140900.1">
    <property type="nucleotide sequence ID" value="NZ_PVTE01000044.1"/>
</dbReference>